<dbReference type="SUPFAM" id="SSF46626">
    <property type="entry name" value="Cytochrome c"/>
    <property type="match status" value="1"/>
</dbReference>
<name>A0ABT6FJX7_9BACT</name>
<dbReference type="InterPro" id="IPR011989">
    <property type="entry name" value="ARM-like"/>
</dbReference>
<dbReference type="SUPFAM" id="SSF48371">
    <property type="entry name" value="ARM repeat"/>
    <property type="match status" value="1"/>
</dbReference>
<evidence type="ECO:0000256" key="5">
    <source>
        <dbReference type="SAM" id="SignalP"/>
    </source>
</evidence>
<keyword evidence="2 4" id="KW-0479">Metal-binding</keyword>
<gene>
    <name evidence="7" type="ORF">PZE19_29310</name>
</gene>
<feature type="domain" description="Cytochrome c" evidence="6">
    <location>
        <begin position="906"/>
        <end position="1043"/>
    </location>
</feature>
<dbReference type="InterPro" id="IPR016024">
    <property type="entry name" value="ARM-type_fold"/>
</dbReference>
<dbReference type="Proteomes" id="UP001216907">
    <property type="component" value="Unassembled WGS sequence"/>
</dbReference>
<dbReference type="Gene3D" id="1.10.760.10">
    <property type="entry name" value="Cytochrome c-like domain"/>
    <property type="match status" value="1"/>
</dbReference>
<dbReference type="InterPro" id="IPR004155">
    <property type="entry name" value="PBS_lyase_HEAT"/>
</dbReference>
<dbReference type="Gene3D" id="2.120.10.30">
    <property type="entry name" value="TolB, C-terminal domain"/>
    <property type="match status" value="1"/>
</dbReference>
<keyword evidence="5" id="KW-0732">Signal</keyword>
<evidence type="ECO:0000256" key="3">
    <source>
        <dbReference type="ARBA" id="ARBA00023004"/>
    </source>
</evidence>
<dbReference type="InterPro" id="IPR013427">
    <property type="entry name" value="Haem-bd_dom_put"/>
</dbReference>
<dbReference type="SUPFAM" id="SSF101898">
    <property type="entry name" value="NHL repeat"/>
    <property type="match status" value="1"/>
</dbReference>
<evidence type="ECO:0000256" key="1">
    <source>
        <dbReference type="ARBA" id="ARBA00022617"/>
    </source>
</evidence>
<reference evidence="7 8" key="1">
    <citation type="submission" date="2023-03" db="EMBL/GenBank/DDBJ databases">
        <title>Paludisphaera mucosa sp. nov. a novel planctomycete from northern fen.</title>
        <authorList>
            <person name="Ivanova A."/>
        </authorList>
    </citation>
    <scope>NUCLEOTIDE SEQUENCE [LARGE SCALE GENOMIC DNA]</scope>
    <source>
        <strain evidence="7 8">Pla2</strain>
    </source>
</reference>
<evidence type="ECO:0000313" key="7">
    <source>
        <dbReference type="EMBL" id="MDG3007881.1"/>
    </source>
</evidence>
<keyword evidence="3 4" id="KW-0408">Iron</keyword>
<dbReference type="InterPro" id="IPR055557">
    <property type="entry name" value="DUF7133"/>
</dbReference>
<keyword evidence="8" id="KW-1185">Reference proteome</keyword>
<feature type="signal peptide" evidence="5">
    <location>
        <begin position="1"/>
        <end position="22"/>
    </location>
</feature>
<accession>A0ABT6FJX7</accession>
<evidence type="ECO:0000256" key="2">
    <source>
        <dbReference type="ARBA" id="ARBA00022723"/>
    </source>
</evidence>
<dbReference type="PANTHER" id="PTHR33546:SF1">
    <property type="entry name" value="LARGE, MULTIFUNCTIONAL SECRETED PROTEIN"/>
    <property type="match status" value="1"/>
</dbReference>
<protein>
    <submittedName>
        <fullName evidence="7">HEAT repeat domain-containing protein</fullName>
    </submittedName>
</protein>
<dbReference type="NCBIfam" id="TIGR02604">
    <property type="entry name" value="Piru_Ver_Nterm"/>
    <property type="match status" value="1"/>
</dbReference>
<dbReference type="InterPro" id="IPR013428">
    <property type="entry name" value="Membrane-bound_put_N"/>
</dbReference>
<evidence type="ECO:0000256" key="4">
    <source>
        <dbReference type="PROSITE-ProRule" id="PRU00433"/>
    </source>
</evidence>
<sequence length="1043" mass="109727">MMRVRWLQGVVGLAGWAWLAAAAVGGESPAAGAGRKLVVPEGFAIERVAGAPLVDRPITAAFDERGRLYVADSSGSNEKVEIQLEKKPHRIVRLEDEDGDGVFDARTVFADGMMFPEGTMWLDGSLYVAAPPSIWKLTDTDDDGVADERVEWFQGKTLTGCANDLHGPYPGLDGRVYWTKGAFAQQTYGRPGKEPFVTNAAHVFRARPDGSEIEPVLTGGMDNPVDVAFSPGGERFLTSTFLQQPGGGFRDGLIHAVYGGVWGKVNRVLDAPAHKWSGPGVMPALLHMGPAAPSGLTCVESTALGEGFQDNLFACYFNLHKVGRHVLTPSGATYATKDEDFITSPDLDFHPTDVIEDADGSLIVVDTGGWYKLCCPTSQLSKPDELGGVYRVRRKGSPKIADPRGLRVEWKKLGPVDLAALLCDSRPTVRRRAAAALGALGGGALPALSDVAQRCRVVEGRRNAVWASARIEGPEARAVARVGLTDGDESVRQAAANVVSLTRDADALPLLVAMLEGPSLLNRRVAAEALGRIGDKAAIDALLQALDDSAADDRFLHHALTYALIQIGDPPATAVGLRSASPRVRRAALMALDQMDGGGLDARKTAALLADPDPGVKEAAAWIIGRRPEWGQDLAGFFGDRLSREDLAPADRATMEGQLARNAAAPAVRDLLAATVSTPDAGVPARLSALKAMAQVRAKEIPEAWIAGLAATLAGPDAVVARQAVATARALAPPPEKGQALTAPLLALAGRPDFPADGRLEALAAVPGGLASVAPDTFAFLTSKLDPEGTVAARGLASDVLARARLAPEQLAALVEALGGAGPLEVDRLLTAFDAQADDALGVKLVEALAGSSALSSLRVDALKTHLAKFGPATHKAAESLYNRLNADAGKQQARLDDLLGKMSSGDVRRGQLVFQGEKSACTTCHAIGYRGGDVGPDLTRIGGVRTERDLLEAVLYPSASFVRSYEPVVIATADGKVVNGLLKSETPDEYVLVTGANQTARIPRGDVEEIRPGTVSVMPAGLDQQLSPQDLADLVAFLRACK</sequence>
<dbReference type="SMART" id="SM00567">
    <property type="entry name" value="EZ_HEAT"/>
    <property type="match status" value="4"/>
</dbReference>
<dbReference type="Gene3D" id="1.25.10.10">
    <property type="entry name" value="Leucine-rich Repeat Variant"/>
    <property type="match status" value="2"/>
</dbReference>
<keyword evidence="1 4" id="KW-0349">Heme</keyword>
<dbReference type="Pfam" id="PF03130">
    <property type="entry name" value="HEAT_PBS"/>
    <property type="match status" value="1"/>
</dbReference>
<evidence type="ECO:0000259" key="6">
    <source>
        <dbReference type="PROSITE" id="PS51007"/>
    </source>
</evidence>
<dbReference type="InterPro" id="IPR036909">
    <property type="entry name" value="Cyt_c-like_dom_sf"/>
</dbReference>
<dbReference type="RefSeq" id="WP_277864151.1">
    <property type="nucleotide sequence ID" value="NZ_JARRAG010000002.1"/>
</dbReference>
<dbReference type="EMBL" id="JARRAG010000002">
    <property type="protein sequence ID" value="MDG3007881.1"/>
    <property type="molecule type" value="Genomic_DNA"/>
</dbReference>
<dbReference type="Pfam" id="PF23500">
    <property type="entry name" value="DUF7133"/>
    <property type="match status" value="1"/>
</dbReference>
<dbReference type="InterPro" id="IPR011042">
    <property type="entry name" value="6-blade_b-propeller_TolB-like"/>
</dbReference>
<dbReference type="NCBIfam" id="TIGR02603">
    <property type="entry name" value="CxxCH_TIGR02603"/>
    <property type="match status" value="1"/>
</dbReference>
<feature type="chain" id="PRO_5046862746" evidence="5">
    <location>
        <begin position="23"/>
        <end position="1043"/>
    </location>
</feature>
<evidence type="ECO:0000313" key="8">
    <source>
        <dbReference type="Proteomes" id="UP001216907"/>
    </source>
</evidence>
<dbReference type="PANTHER" id="PTHR33546">
    <property type="entry name" value="LARGE, MULTIFUNCTIONAL SECRETED PROTEIN-RELATED"/>
    <property type="match status" value="1"/>
</dbReference>
<comment type="caution">
    <text evidence="7">The sequence shown here is derived from an EMBL/GenBank/DDBJ whole genome shotgun (WGS) entry which is preliminary data.</text>
</comment>
<dbReference type="InterPro" id="IPR009056">
    <property type="entry name" value="Cyt_c-like_dom"/>
</dbReference>
<dbReference type="Pfam" id="PF13646">
    <property type="entry name" value="HEAT_2"/>
    <property type="match status" value="1"/>
</dbReference>
<organism evidence="7 8">
    <name type="scientific">Paludisphaera mucosa</name>
    <dbReference type="NCBI Taxonomy" id="3030827"/>
    <lineage>
        <taxon>Bacteria</taxon>
        <taxon>Pseudomonadati</taxon>
        <taxon>Planctomycetota</taxon>
        <taxon>Planctomycetia</taxon>
        <taxon>Isosphaerales</taxon>
        <taxon>Isosphaeraceae</taxon>
        <taxon>Paludisphaera</taxon>
    </lineage>
</organism>
<dbReference type="PROSITE" id="PS51007">
    <property type="entry name" value="CYTC"/>
    <property type="match status" value="1"/>
</dbReference>
<proteinExistence type="predicted"/>